<accession>A0A0F9EHY9</accession>
<name>A0A0F9EHY9_9ZZZZ</name>
<organism evidence="1">
    <name type="scientific">marine sediment metagenome</name>
    <dbReference type="NCBI Taxonomy" id="412755"/>
    <lineage>
        <taxon>unclassified sequences</taxon>
        <taxon>metagenomes</taxon>
        <taxon>ecological metagenomes</taxon>
    </lineage>
</organism>
<evidence type="ECO:0000313" key="1">
    <source>
        <dbReference type="EMBL" id="KKL73713.1"/>
    </source>
</evidence>
<comment type="caution">
    <text evidence="1">The sequence shown here is derived from an EMBL/GenBank/DDBJ whole genome shotgun (WGS) entry which is preliminary data.</text>
</comment>
<dbReference type="EMBL" id="LAZR01024876">
    <property type="protein sequence ID" value="KKL73713.1"/>
    <property type="molecule type" value="Genomic_DNA"/>
</dbReference>
<sequence length="22" mass="2469">MGTIILDLAPNTHKNQIGYIKK</sequence>
<protein>
    <submittedName>
        <fullName evidence="1">Uncharacterized protein</fullName>
    </submittedName>
</protein>
<proteinExistence type="predicted"/>
<reference evidence="1" key="1">
    <citation type="journal article" date="2015" name="Nature">
        <title>Complex archaea that bridge the gap between prokaryotes and eukaryotes.</title>
        <authorList>
            <person name="Spang A."/>
            <person name="Saw J.H."/>
            <person name="Jorgensen S.L."/>
            <person name="Zaremba-Niedzwiedzka K."/>
            <person name="Martijn J."/>
            <person name="Lind A.E."/>
            <person name="van Eijk R."/>
            <person name="Schleper C."/>
            <person name="Guy L."/>
            <person name="Ettema T.J."/>
        </authorList>
    </citation>
    <scope>NUCLEOTIDE SEQUENCE</scope>
</reference>
<gene>
    <name evidence="1" type="ORF">LCGC14_2072100</name>
</gene>
<dbReference type="AlphaFoldDB" id="A0A0F9EHY9"/>
<feature type="non-terminal residue" evidence="1">
    <location>
        <position position="22"/>
    </location>
</feature>